<proteinExistence type="inferred from homology"/>
<keyword evidence="2" id="KW-0813">Transport</keyword>
<dbReference type="GO" id="GO:0015768">
    <property type="term" value="P:maltose transport"/>
    <property type="evidence" value="ECO:0007669"/>
    <property type="project" value="TreeGrafter"/>
</dbReference>
<keyword evidence="4" id="KW-0762">Sugar transport</keyword>
<dbReference type="Proteomes" id="UP000198625">
    <property type="component" value="Unassembled WGS sequence"/>
</dbReference>
<dbReference type="InterPro" id="IPR006059">
    <property type="entry name" value="SBP"/>
</dbReference>
<evidence type="ECO:0000313" key="5">
    <source>
        <dbReference type="Proteomes" id="UP000198625"/>
    </source>
</evidence>
<keyword evidence="5" id="KW-1185">Reference proteome</keyword>
<dbReference type="STRING" id="415015.SAMN05660462_01788"/>
<dbReference type="PROSITE" id="PS51257">
    <property type="entry name" value="PROKAR_LIPOPROTEIN"/>
    <property type="match status" value="1"/>
</dbReference>
<protein>
    <submittedName>
        <fullName evidence="4">Multiple sugar transport system substrate-binding protein</fullName>
    </submittedName>
</protein>
<dbReference type="GO" id="GO:0055052">
    <property type="term" value="C:ATP-binding cassette (ABC) transporter complex, substrate-binding subunit-containing"/>
    <property type="evidence" value="ECO:0007669"/>
    <property type="project" value="TreeGrafter"/>
</dbReference>
<dbReference type="PANTHER" id="PTHR30061:SF50">
    <property type="entry name" value="MALTOSE_MALTODEXTRIN-BINDING PERIPLASMIC PROTEIN"/>
    <property type="match status" value="1"/>
</dbReference>
<evidence type="ECO:0000313" key="4">
    <source>
        <dbReference type="EMBL" id="SDZ08252.1"/>
    </source>
</evidence>
<keyword evidence="3" id="KW-0732">Signal</keyword>
<organism evidence="4 5">
    <name type="scientific">Proteiniborus ethanoligenes</name>
    <dbReference type="NCBI Taxonomy" id="415015"/>
    <lineage>
        <taxon>Bacteria</taxon>
        <taxon>Bacillati</taxon>
        <taxon>Bacillota</taxon>
        <taxon>Clostridia</taxon>
        <taxon>Eubacteriales</taxon>
        <taxon>Proteiniborus</taxon>
    </lineage>
</organism>
<gene>
    <name evidence="4" type="ORF">SAMN05660462_01788</name>
</gene>
<dbReference type="AlphaFoldDB" id="A0A1H3Q3Z1"/>
<dbReference type="GO" id="GO:1901982">
    <property type="term" value="F:maltose binding"/>
    <property type="evidence" value="ECO:0007669"/>
    <property type="project" value="TreeGrafter"/>
</dbReference>
<evidence type="ECO:0000256" key="1">
    <source>
        <dbReference type="ARBA" id="ARBA00008520"/>
    </source>
</evidence>
<dbReference type="EMBL" id="FNQE01000018">
    <property type="protein sequence ID" value="SDZ08252.1"/>
    <property type="molecule type" value="Genomic_DNA"/>
</dbReference>
<dbReference type="PANTHER" id="PTHR30061">
    <property type="entry name" value="MALTOSE-BINDING PERIPLASMIC PROTEIN"/>
    <property type="match status" value="1"/>
</dbReference>
<dbReference type="OrthoDB" id="9764785at2"/>
<dbReference type="Pfam" id="PF13416">
    <property type="entry name" value="SBP_bac_8"/>
    <property type="match status" value="1"/>
</dbReference>
<name>A0A1H3Q3Z1_9FIRM</name>
<sequence length="452" mass="50528">MRRTVIFLLTLIILSCTILFGCSNKVRIAPENYITLTLWHNYGGMMQATMDELIDVFNASIGKDRGIIVNVTSINSSSALQEKLFMAASDEPGAPKLPDITTCYPKVAVVLAEKNLLVDLNEYFSDHELSNYVTSFVEEGKINDKLYVFPIAKSTEVLFVNQTLFNRFSNATGITLDKLSTFEGISEVAMIYYDWTDAQTPHVPNDGKSFYAVDSLFNLAQVGMKQLGSSFVENEQLNTSGDTYNHIYETILKPAVKGGYAIYDGYSSDLSKTGDIVCSAGSTAGILFYGDTITYDDNTIEKVQYTVLPYPVFKGGKQIAIQRGGGMSVISSNKQRENAAVLFLKWFTEAEQNMKFISETGYLPVTNSAYSTIMKNEVDSIHNDNIKKLLNVAISMHKDYNFYIPPTFQAFDALGDEYEKEFKSTARSIRNRYIQLLSIKEPNEAYTQAITK</sequence>
<evidence type="ECO:0000256" key="2">
    <source>
        <dbReference type="ARBA" id="ARBA00022448"/>
    </source>
</evidence>
<dbReference type="SUPFAM" id="SSF53850">
    <property type="entry name" value="Periplasmic binding protein-like II"/>
    <property type="match status" value="1"/>
</dbReference>
<dbReference type="Gene3D" id="3.40.190.10">
    <property type="entry name" value="Periplasmic binding protein-like II"/>
    <property type="match status" value="1"/>
</dbReference>
<evidence type="ECO:0000256" key="3">
    <source>
        <dbReference type="ARBA" id="ARBA00022729"/>
    </source>
</evidence>
<comment type="similarity">
    <text evidence="1">Belongs to the bacterial solute-binding protein 1 family.</text>
</comment>
<accession>A0A1H3Q3Z1</accession>
<dbReference type="RefSeq" id="WP_091730065.1">
    <property type="nucleotide sequence ID" value="NZ_FNQE01000018.1"/>
</dbReference>
<dbReference type="GO" id="GO:0042956">
    <property type="term" value="P:maltodextrin transmembrane transport"/>
    <property type="evidence" value="ECO:0007669"/>
    <property type="project" value="TreeGrafter"/>
</dbReference>
<reference evidence="4 5" key="1">
    <citation type="submission" date="2016-10" db="EMBL/GenBank/DDBJ databases">
        <authorList>
            <person name="de Groot N.N."/>
        </authorList>
    </citation>
    <scope>NUCLEOTIDE SEQUENCE [LARGE SCALE GENOMIC DNA]</scope>
    <source>
        <strain evidence="4 5">DSM 21650</strain>
    </source>
</reference>